<feature type="transmembrane region" description="Helical" evidence="2">
    <location>
        <begin position="39"/>
        <end position="61"/>
    </location>
</feature>
<dbReference type="Proteomes" id="UP000184111">
    <property type="component" value="Unassembled WGS sequence"/>
</dbReference>
<keyword evidence="2" id="KW-0812">Transmembrane</keyword>
<dbReference type="RefSeq" id="WP_073496344.1">
    <property type="nucleotide sequence ID" value="NZ_FRBI01000005.1"/>
</dbReference>
<reference evidence="3 4" key="1">
    <citation type="submission" date="2016-11" db="EMBL/GenBank/DDBJ databases">
        <authorList>
            <person name="Jaros S."/>
            <person name="Januszkiewicz K."/>
            <person name="Wedrychowicz H."/>
        </authorList>
    </citation>
    <scope>NUCLEOTIDE SEQUENCE [LARGE SCALE GENOMIC DNA]</scope>
    <source>
        <strain evidence="3 4">CGMCC 4.2025</strain>
    </source>
</reference>
<evidence type="ECO:0000256" key="1">
    <source>
        <dbReference type="SAM" id="MobiDB-lite"/>
    </source>
</evidence>
<gene>
    <name evidence="3" type="ORF">SAMN05216499_10565</name>
</gene>
<protein>
    <submittedName>
        <fullName evidence="3">Uncharacterized protein</fullName>
    </submittedName>
</protein>
<proteinExistence type="predicted"/>
<dbReference type="OrthoDB" id="4239873at2"/>
<dbReference type="EMBL" id="FRBI01000005">
    <property type="protein sequence ID" value="SHL59142.1"/>
    <property type="molecule type" value="Genomic_DNA"/>
</dbReference>
<feature type="region of interest" description="Disordered" evidence="1">
    <location>
        <begin position="75"/>
        <end position="110"/>
    </location>
</feature>
<dbReference type="AlphaFoldDB" id="A0A1M7BVV4"/>
<keyword evidence="2" id="KW-1133">Transmembrane helix</keyword>
<evidence type="ECO:0000313" key="3">
    <source>
        <dbReference type="EMBL" id="SHL59142.1"/>
    </source>
</evidence>
<evidence type="ECO:0000313" key="4">
    <source>
        <dbReference type="Proteomes" id="UP000184111"/>
    </source>
</evidence>
<keyword evidence="4" id="KW-1185">Reference proteome</keyword>
<name>A0A1M7BVV4_9ACTN</name>
<evidence type="ECO:0000256" key="2">
    <source>
        <dbReference type="SAM" id="Phobius"/>
    </source>
</evidence>
<organism evidence="3 4">
    <name type="scientific">Actinacidiphila paucisporea</name>
    <dbReference type="NCBI Taxonomy" id="310782"/>
    <lineage>
        <taxon>Bacteria</taxon>
        <taxon>Bacillati</taxon>
        <taxon>Actinomycetota</taxon>
        <taxon>Actinomycetes</taxon>
        <taxon>Kitasatosporales</taxon>
        <taxon>Streptomycetaceae</taxon>
        <taxon>Actinacidiphila</taxon>
    </lineage>
</organism>
<sequence>MTEEDDLRVLLERVVPQPAASAQRLDRIHERVRRRRRRMAAVTGSVVVAFAASLLAVPGLLRPEGGAAPVAVATSGQAQLPSSPPASARGEEPTTPGSTPGRGYLPPGMAGLRLRPPPGWKVLADQDTDTVFLSSQKLVLPQGGCAHALDGFCTPLARVLAEDGALVMFHLAQSKAPAAKFGGYELPLTDEDPYSSCRAVTGTRQMGRTMVGSAATGAVVWAVACLSHPSAAQLTRVRGLLASADFG</sequence>
<accession>A0A1M7BVV4</accession>
<keyword evidence="2" id="KW-0472">Membrane</keyword>